<accession>A0A5C3M5Z2</accession>
<feature type="binding site" evidence="12">
    <location>
        <position position="371"/>
    </location>
    <ligand>
        <name>Mg(2+)</name>
        <dbReference type="ChEBI" id="CHEBI:18420"/>
        <label>1</label>
    </ligand>
</feature>
<dbReference type="EMBL" id="ML213600">
    <property type="protein sequence ID" value="TFK39268.1"/>
    <property type="molecule type" value="Genomic_DNA"/>
</dbReference>
<comment type="cofactor">
    <cofactor evidence="12">
        <name>Mg(2+)</name>
        <dbReference type="ChEBI" id="CHEBI:18420"/>
    </cofactor>
    <text evidence="12">Binds 2 magnesium ions per subunit.</text>
</comment>
<comment type="catalytic activity">
    <reaction evidence="11">
        <text>alpha-NAD(+) + H2O = ADP-D-ribose + nicotinamide + H(+)</text>
        <dbReference type="Rhea" id="RHEA:68792"/>
        <dbReference type="ChEBI" id="CHEBI:15377"/>
        <dbReference type="ChEBI" id="CHEBI:15378"/>
        <dbReference type="ChEBI" id="CHEBI:17154"/>
        <dbReference type="ChEBI" id="CHEBI:57967"/>
        <dbReference type="ChEBI" id="CHEBI:77017"/>
    </reaction>
</comment>
<evidence type="ECO:0000256" key="4">
    <source>
        <dbReference type="ARBA" id="ARBA00041057"/>
    </source>
</evidence>
<keyword evidence="3 14" id="KW-0378">Hydrolase</keyword>
<evidence type="ECO:0000313" key="15">
    <source>
        <dbReference type="Proteomes" id="UP000308652"/>
    </source>
</evidence>
<dbReference type="InterPro" id="IPR050792">
    <property type="entry name" value="ADP-ribosylglycohydrolase"/>
</dbReference>
<feature type="binding site" evidence="12">
    <location>
        <position position="98"/>
    </location>
    <ligand>
        <name>Mg(2+)</name>
        <dbReference type="ChEBI" id="CHEBI:18420"/>
        <label>1</label>
    </ligand>
</feature>
<evidence type="ECO:0000256" key="6">
    <source>
        <dbReference type="ARBA" id="ARBA00042471"/>
    </source>
</evidence>
<feature type="binding site" evidence="12">
    <location>
        <position position="97"/>
    </location>
    <ligand>
        <name>Mg(2+)</name>
        <dbReference type="ChEBI" id="CHEBI:18420"/>
        <label>1</label>
    </ligand>
</feature>
<protein>
    <recommendedName>
        <fullName evidence="4">ADP-ribosylhydrolase ARH3</fullName>
        <ecNumber evidence="2">3.2.1.143</ecNumber>
    </recommendedName>
    <alternativeName>
        <fullName evidence="5">ADP-ribose glycohydrolase ARH3</fullName>
    </alternativeName>
    <alternativeName>
        <fullName evidence="6">ADP-ribosylhydrolase 3</fullName>
    </alternativeName>
    <alternativeName>
        <fullName evidence="9">O-acetyl-ADP-ribose deacetylase ARH3</fullName>
    </alternativeName>
    <alternativeName>
        <fullName evidence="10">Poly(ADP-ribose) glycohydrolase ARH3</fullName>
    </alternativeName>
    <alternativeName>
        <fullName evidence="8">[Protein ADP-ribosylarginine] hydrolase-like protein 2</fullName>
    </alternativeName>
    <alternativeName>
        <fullName evidence="7">[Protein ADP-ribosylserine] hydrolase</fullName>
    </alternativeName>
</protein>
<feature type="region of interest" description="Disordered" evidence="13">
    <location>
        <begin position="1"/>
        <end position="45"/>
    </location>
</feature>
<dbReference type="Pfam" id="PF03747">
    <property type="entry name" value="ADP_ribosyl_GH"/>
    <property type="match status" value="1"/>
</dbReference>
<evidence type="ECO:0000256" key="3">
    <source>
        <dbReference type="ARBA" id="ARBA00022801"/>
    </source>
</evidence>
<evidence type="ECO:0000256" key="9">
    <source>
        <dbReference type="ARBA" id="ARBA00043187"/>
    </source>
</evidence>
<evidence type="ECO:0000256" key="2">
    <source>
        <dbReference type="ARBA" id="ARBA00012255"/>
    </source>
</evidence>
<dbReference type="SUPFAM" id="SSF101478">
    <property type="entry name" value="ADP-ribosylglycohydrolase"/>
    <property type="match status" value="1"/>
</dbReference>
<evidence type="ECO:0000256" key="13">
    <source>
        <dbReference type="SAM" id="MobiDB-lite"/>
    </source>
</evidence>
<dbReference type="GO" id="GO:0004649">
    <property type="term" value="F:poly(ADP-ribose) glycohydrolase activity"/>
    <property type="evidence" value="ECO:0007669"/>
    <property type="project" value="UniProtKB-EC"/>
</dbReference>
<dbReference type="InterPro" id="IPR005502">
    <property type="entry name" value="Ribosyl_crysJ1"/>
</dbReference>
<evidence type="ECO:0000256" key="1">
    <source>
        <dbReference type="ARBA" id="ARBA00010702"/>
    </source>
</evidence>
<feature type="binding site" evidence="12">
    <location>
        <position position="370"/>
    </location>
    <ligand>
        <name>Mg(2+)</name>
        <dbReference type="ChEBI" id="CHEBI:18420"/>
        <label>1</label>
    </ligand>
</feature>
<dbReference type="EC" id="3.2.1.143" evidence="2"/>
<dbReference type="InterPro" id="IPR036705">
    <property type="entry name" value="Ribosyl_crysJ1_sf"/>
</dbReference>
<keyword evidence="12" id="KW-0460">Magnesium</keyword>
<dbReference type="OrthoDB" id="2021138at2759"/>
<sequence length="432" mass="47786">MSFWSKLTPKHGKKPSLSEGSAGVNPSNRVPPPLSPLRDQHPTPADAATKIRLSILATALVDALGGPPEFHKRFTFDLVTTMMPNENFDLPAGVWTDDTSMTLCLARSIATYVPVEDSGGFKSQNVVPGGFDERHQLDAYTNWHRYGRLSAIGYCFDIGNTIGRALRIYQAHGADGILARIEKELGADSNAGNGSLMRVLPVGLTYWRDTQEAAKYARRSSATTHPTAMCLEACEMWTQLIALVVYQSSLNIESEYSKLNLLDYIAKFPYTNEKLRNALVVPAGTPPCREDEDLEEYYRTHHPILSVITETQLGTPIDKDIFPYSLPSAKQILSSGYVLHTLIAALYCFFATTTFEHGAIMAVNLGDDADTVGAVYGGLAGCWYAGYDDNVEGVFWTKRVREWRKTLVKRSLVQEVAEEVVQFSERLGKSSQ</sequence>
<evidence type="ECO:0000256" key="12">
    <source>
        <dbReference type="PIRSR" id="PIRSR605502-1"/>
    </source>
</evidence>
<dbReference type="Gene3D" id="1.10.4080.10">
    <property type="entry name" value="ADP-ribosylation/Crystallin J1"/>
    <property type="match status" value="1"/>
</dbReference>
<comment type="similarity">
    <text evidence="1">Belongs to the ADP-ribosylglycohydrolase family.</text>
</comment>
<keyword evidence="12" id="KW-0479">Metal-binding</keyword>
<reference evidence="14 15" key="1">
    <citation type="journal article" date="2019" name="Nat. Ecol. Evol.">
        <title>Megaphylogeny resolves global patterns of mushroom evolution.</title>
        <authorList>
            <person name="Varga T."/>
            <person name="Krizsan K."/>
            <person name="Foldi C."/>
            <person name="Dima B."/>
            <person name="Sanchez-Garcia M."/>
            <person name="Sanchez-Ramirez S."/>
            <person name="Szollosi G.J."/>
            <person name="Szarkandi J.G."/>
            <person name="Papp V."/>
            <person name="Albert L."/>
            <person name="Andreopoulos W."/>
            <person name="Angelini C."/>
            <person name="Antonin V."/>
            <person name="Barry K.W."/>
            <person name="Bougher N.L."/>
            <person name="Buchanan P."/>
            <person name="Buyck B."/>
            <person name="Bense V."/>
            <person name="Catcheside P."/>
            <person name="Chovatia M."/>
            <person name="Cooper J."/>
            <person name="Damon W."/>
            <person name="Desjardin D."/>
            <person name="Finy P."/>
            <person name="Geml J."/>
            <person name="Haridas S."/>
            <person name="Hughes K."/>
            <person name="Justo A."/>
            <person name="Karasinski D."/>
            <person name="Kautmanova I."/>
            <person name="Kiss B."/>
            <person name="Kocsube S."/>
            <person name="Kotiranta H."/>
            <person name="LaButti K.M."/>
            <person name="Lechner B.E."/>
            <person name="Liimatainen K."/>
            <person name="Lipzen A."/>
            <person name="Lukacs Z."/>
            <person name="Mihaltcheva S."/>
            <person name="Morgado L.N."/>
            <person name="Niskanen T."/>
            <person name="Noordeloos M.E."/>
            <person name="Ohm R.A."/>
            <person name="Ortiz-Santana B."/>
            <person name="Ovrebo C."/>
            <person name="Racz N."/>
            <person name="Riley R."/>
            <person name="Savchenko A."/>
            <person name="Shiryaev A."/>
            <person name="Soop K."/>
            <person name="Spirin V."/>
            <person name="Szebenyi C."/>
            <person name="Tomsovsky M."/>
            <person name="Tulloss R.E."/>
            <person name="Uehling J."/>
            <person name="Grigoriev I.V."/>
            <person name="Vagvolgyi C."/>
            <person name="Papp T."/>
            <person name="Martin F.M."/>
            <person name="Miettinen O."/>
            <person name="Hibbett D.S."/>
            <person name="Nagy L.G."/>
        </authorList>
    </citation>
    <scope>NUCLEOTIDE SEQUENCE [LARGE SCALE GENOMIC DNA]</scope>
    <source>
        <strain evidence="14 15">CBS 166.37</strain>
    </source>
</reference>
<evidence type="ECO:0000256" key="10">
    <source>
        <dbReference type="ARBA" id="ARBA00043193"/>
    </source>
</evidence>
<dbReference type="PANTHER" id="PTHR16222:SF24">
    <property type="entry name" value="ADP-RIBOSYLHYDROLASE ARH3"/>
    <property type="match status" value="1"/>
</dbReference>
<evidence type="ECO:0000256" key="11">
    <source>
        <dbReference type="ARBA" id="ARBA00049015"/>
    </source>
</evidence>
<evidence type="ECO:0000313" key="14">
    <source>
        <dbReference type="EMBL" id="TFK39268.1"/>
    </source>
</evidence>
<evidence type="ECO:0000256" key="5">
    <source>
        <dbReference type="ARBA" id="ARBA00042398"/>
    </source>
</evidence>
<dbReference type="Proteomes" id="UP000308652">
    <property type="component" value="Unassembled WGS sequence"/>
</dbReference>
<evidence type="ECO:0000256" key="8">
    <source>
        <dbReference type="ARBA" id="ARBA00042850"/>
    </source>
</evidence>
<dbReference type="GO" id="GO:0046872">
    <property type="term" value="F:metal ion binding"/>
    <property type="evidence" value="ECO:0007669"/>
    <property type="project" value="UniProtKB-KW"/>
</dbReference>
<organism evidence="14 15">
    <name type="scientific">Crucibulum laeve</name>
    <dbReference type="NCBI Taxonomy" id="68775"/>
    <lineage>
        <taxon>Eukaryota</taxon>
        <taxon>Fungi</taxon>
        <taxon>Dikarya</taxon>
        <taxon>Basidiomycota</taxon>
        <taxon>Agaricomycotina</taxon>
        <taxon>Agaricomycetes</taxon>
        <taxon>Agaricomycetidae</taxon>
        <taxon>Agaricales</taxon>
        <taxon>Agaricineae</taxon>
        <taxon>Nidulariaceae</taxon>
        <taxon>Crucibulum</taxon>
    </lineage>
</organism>
<gene>
    <name evidence="14" type="ORF">BDQ12DRAFT_682492</name>
</gene>
<evidence type="ECO:0000256" key="7">
    <source>
        <dbReference type="ARBA" id="ARBA00042722"/>
    </source>
</evidence>
<feature type="binding site" evidence="12">
    <location>
        <position position="368"/>
    </location>
    <ligand>
        <name>Mg(2+)</name>
        <dbReference type="ChEBI" id="CHEBI:18420"/>
        <label>1</label>
    </ligand>
</feature>
<feature type="binding site" evidence="12">
    <location>
        <position position="96"/>
    </location>
    <ligand>
        <name>Mg(2+)</name>
        <dbReference type="ChEBI" id="CHEBI:18420"/>
        <label>1</label>
    </ligand>
</feature>
<dbReference type="PANTHER" id="PTHR16222">
    <property type="entry name" value="ADP-RIBOSYLGLYCOHYDROLASE"/>
    <property type="match status" value="1"/>
</dbReference>
<keyword evidence="15" id="KW-1185">Reference proteome</keyword>
<proteinExistence type="inferred from homology"/>
<dbReference type="AlphaFoldDB" id="A0A5C3M5Z2"/>
<name>A0A5C3M5Z2_9AGAR</name>